<evidence type="ECO:0000313" key="3">
    <source>
        <dbReference type="Proteomes" id="UP000613160"/>
    </source>
</evidence>
<keyword evidence="3" id="KW-1185">Reference proteome</keyword>
<protein>
    <recommendedName>
        <fullName evidence="1">dATP/dGTP diphosphohydrolase N-terminal domain-containing protein</fullName>
    </recommendedName>
</protein>
<evidence type="ECO:0000313" key="2">
    <source>
        <dbReference type="EMBL" id="GGD38212.1"/>
    </source>
</evidence>
<accession>A0A916YAS3</accession>
<feature type="domain" description="dATP/dGTP diphosphohydrolase N-terminal" evidence="1">
    <location>
        <begin position="33"/>
        <end position="126"/>
    </location>
</feature>
<dbReference type="Proteomes" id="UP000613160">
    <property type="component" value="Unassembled WGS sequence"/>
</dbReference>
<comment type="caution">
    <text evidence="2">The sequence shown here is derived from an EMBL/GenBank/DDBJ whole genome shotgun (WGS) entry which is preliminary data.</text>
</comment>
<reference evidence="2" key="1">
    <citation type="journal article" date="2014" name="Int. J. Syst. Evol. Microbiol.">
        <title>Complete genome sequence of Corynebacterium casei LMG S-19264T (=DSM 44701T), isolated from a smear-ripened cheese.</title>
        <authorList>
            <consortium name="US DOE Joint Genome Institute (JGI-PGF)"/>
            <person name="Walter F."/>
            <person name="Albersmeier A."/>
            <person name="Kalinowski J."/>
            <person name="Ruckert C."/>
        </authorList>
    </citation>
    <scope>NUCLEOTIDE SEQUENCE</scope>
    <source>
        <strain evidence="2">CGMCC 1.15493</strain>
    </source>
</reference>
<evidence type="ECO:0000259" key="1">
    <source>
        <dbReference type="Pfam" id="PF18909"/>
    </source>
</evidence>
<dbReference type="EMBL" id="BMJJ01000014">
    <property type="protein sequence ID" value="GGD38212.1"/>
    <property type="molecule type" value="Genomic_DNA"/>
</dbReference>
<gene>
    <name evidence="2" type="ORF">GCM10011335_46170</name>
</gene>
<name>A0A916YAS3_9HYPH</name>
<reference evidence="2" key="2">
    <citation type="submission" date="2020-09" db="EMBL/GenBank/DDBJ databases">
        <authorList>
            <person name="Sun Q."/>
            <person name="Zhou Y."/>
        </authorList>
    </citation>
    <scope>NUCLEOTIDE SEQUENCE</scope>
    <source>
        <strain evidence="2">CGMCC 1.15493</strain>
    </source>
</reference>
<dbReference type="Pfam" id="PF18909">
    <property type="entry name" value="dGTP_diPhyd_N"/>
    <property type="match status" value="1"/>
</dbReference>
<dbReference type="InterPro" id="IPR044038">
    <property type="entry name" value="dATP/dGTP_diPOhydrolase_N"/>
</dbReference>
<dbReference type="AlphaFoldDB" id="A0A916YAS3"/>
<sequence>MTQGSRPTLDDLVDELEAEAPAVPRENPKALVGRKKATLISAVPAISLAWLAEAHMDGAIKYGALNWRESKIKRSDYIDAAVRHILALKEGEDVASDSFLPHAAHIMATMSIILDAEACGTLIDDRVHGNAKALAEVQGRVLEARVRRIEAKAA</sequence>
<organism evidence="2 3">
    <name type="scientific">Aureimonas glaciei</name>
    <dbReference type="NCBI Taxonomy" id="1776957"/>
    <lineage>
        <taxon>Bacteria</taxon>
        <taxon>Pseudomonadati</taxon>
        <taxon>Pseudomonadota</taxon>
        <taxon>Alphaproteobacteria</taxon>
        <taxon>Hyphomicrobiales</taxon>
        <taxon>Aurantimonadaceae</taxon>
        <taxon>Aureimonas</taxon>
    </lineage>
</organism>
<proteinExistence type="predicted"/>
<dbReference type="RefSeq" id="WP_188854804.1">
    <property type="nucleotide sequence ID" value="NZ_BMJJ01000014.1"/>
</dbReference>